<evidence type="ECO:0000313" key="6">
    <source>
        <dbReference type="EMBL" id="CCX06627.1"/>
    </source>
</evidence>
<dbReference type="STRING" id="1076935.U4KVL2"/>
<dbReference type="SMART" id="SM00066">
    <property type="entry name" value="GAL4"/>
    <property type="match status" value="1"/>
</dbReference>
<dbReference type="GO" id="GO:0045944">
    <property type="term" value="P:positive regulation of transcription by RNA polymerase II"/>
    <property type="evidence" value="ECO:0007669"/>
    <property type="project" value="TreeGrafter"/>
</dbReference>
<feature type="domain" description="Zn(2)-C6 fungal-type" evidence="4">
    <location>
        <begin position="93"/>
        <end position="121"/>
    </location>
</feature>
<dbReference type="CDD" id="cd12148">
    <property type="entry name" value="fungal_TF_MHR"/>
    <property type="match status" value="1"/>
</dbReference>
<dbReference type="EMBL" id="HF935249">
    <property type="protein sequence ID" value="CCX05347.1"/>
    <property type="molecule type" value="Genomic_DNA"/>
</dbReference>
<dbReference type="InterPro" id="IPR036864">
    <property type="entry name" value="Zn2-C6_fun-type_DNA-bd_sf"/>
</dbReference>
<dbReference type="Proteomes" id="UP000018144">
    <property type="component" value="Unassembled WGS sequence"/>
</dbReference>
<proteinExistence type="predicted"/>
<dbReference type="eggNOG" id="ENOG502QU5N">
    <property type="taxonomic scope" value="Eukaryota"/>
</dbReference>
<dbReference type="InterPro" id="IPR021858">
    <property type="entry name" value="Fun_TF"/>
</dbReference>
<dbReference type="GO" id="GO:0008270">
    <property type="term" value="F:zinc ion binding"/>
    <property type="evidence" value="ECO:0007669"/>
    <property type="project" value="InterPro"/>
</dbReference>
<dbReference type="InterPro" id="IPR001138">
    <property type="entry name" value="Zn2Cys6_DnaBD"/>
</dbReference>
<dbReference type="OMA" id="DMNMDFL"/>
<keyword evidence="7" id="KW-1185">Reference proteome</keyword>
<comment type="subcellular location">
    <subcellularLocation>
        <location evidence="1">Nucleus</location>
    </subcellularLocation>
</comment>
<evidence type="ECO:0000256" key="2">
    <source>
        <dbReference type="ARBA" id="ARBA00023242"/>
    </source>
</evidence>
<dbReference type="PANTHER" id="PTHR37534:SF38">
    <property type="entry name" value="ZN(2)-C6 FUNGAL-TYPE DOMAIN-CONTAINING PROTEIN"/>
    <property type="match status" value="1"/>
</dbReference>
<dbReference type="OrthoDB" id="5333823at2759"/>
<feature type="compositionally biased region" description="Basic residues" evidence="3">
    <location>
        <begin position="65"/>
        <end position="75"/>
    </location>
</feature>
<dbReference type="SUPFAM" id="SSF57701">
    <property type="entry name" value="Zn2/Cys6 DNA-binding domain"/>
    <property type="match status" value="1"/>
</dbReference>
<dbReference type="Gene3D" id="4.10.240.10">
    <property type="entry name" value="Zn(2)-C6 fungal-type DNA-binding domain"/>
    <property type="match status" value="1"/>
</dbReference>
<sequence>MSGSYSPSSPDSNASSPQFDDPVLQTMADCPVTKIEELDDDNDQLMNAPPLPTTDAPHMPEVPVKRGRGRPRKHPIVPAKPVQKITKGRSKTGCVTCRRRKKKCDETKPECNNCVKNSVVCEGYPEKTVWQPGRQRGEGREDTFFSSSGESLSFAVRRAASVISRSLPTLIDGLQTPMDQHLLDHFTHRVSRILTLFDEESNPFHDYLLPLAMHNSALMHALLALSSSHLAGADGKREDYTHARDRHFGEAVSSLRICLDKDGADSLNAATALVLCLDSIARGDTGGQYRDHLNGARHMLCIESQDDISLRRFLFEFFAYHDVASSLTRMGAESPGSCLDDYAVPAYIAEPQAGAMLGVLDGLFRHMSQVTILRNQIRHRRINGEIPHVDYKILMQSLPIDQEIRDWKPNQPPNTVRYIAAQFYRQAAWVYLYRTVMPSARTEKIITAVDDGLQLLRLLPEQSGTQSILLMPLFIIGCAAFAQSQREEISQRFRGLYDWSGLGNILHAHTVVERVWELMDEGNEEASWDWERLMSDMKVDILVT</sequence>
<evidence type="ECO:0000313" key="7">
    <source>
        <dbReference type="Proteomes" id="UP000018144"/>
    </source>
</evidence>
<reference evidence="5 7" key="1">
    <citation type="journal article" date="2013" name="PLoS Genet.">
        <title>The genome and development-dependent transcriptomes of Pyronema confluens: a window into fungal evolution.</title>
        <authorList>
            <person name="Traeger S."/>
            <person name="Altegoer F."/>
            <person name="Freitag M."/>
            <person name="Gabaldon T."/>
            <person name="Kempken F."/>
            <person name="Kumar A."/>
            <person name="Marcet-Houben M."/>
            <person name="Poggeler S."/>
            <person name="Stajich J.E."/>
            <person name="Nowrousian M."/>
        </authorList>
    </citation>
    <scope>NUCLEOTIDE SEQUENCE [LARGE SCALE GENOMIC DNA]</scope>
    <source>
        <strain evidence="7">CBS 100304</strain>
        <strain evidence="5">CBS100304</strain>
        <tissue evidence="5">Vegetative mycelium</tissue>
    </source>
</reference>
<dbReference type="PANTHER" id="PTHR37534">
    <property type="entry name" value="TRANSCRIPTIONAL ACTIVATOR PROTEIN UGA3"/>
    <property type="match status" value="1"/>
</dbReference>
<gene>
    <name evidence="5" type="ORF">PCON_04934</name>
    <name evidence="6" type="ORF">PCON_06214</name>
</gene>
<evidence type="ECO:0000256" key="1">
    <source>
        <dbReference type="ARBA" id="ARBA00004123"/>
    </source>
</evidence>
<dbReference type="GO" id="GO:0005634">
    <property type="term" value="C:nucleus"/>
    <property type="evidence" value="ECO:0007669"/>
    <property type="project" value="UniProtKB-SubCell"/>
</dbReference>
<name>U4KVL2_PYROM</name>
<evidence type="ECO:0000256" key="3">
    <source>
        <dbReference type="SAM" id="MobiDB-lite"/>
    </source>
</evidence>
<organism evidence="5 7">
    <name type="scientific">Pyronema omphalodes (strain CBS 100304)</name>
    <name type="common">Pyronema confluens</name>
    <dbReference type="NCBI Taxonomy" id="1076935"/>
    <lineage>
        <taxon>Eukaryota</taxon>
        <taxon>Fungi</taxon>
        <taxon>Dikarya</taxon>
        <taxon>Ascomycota</taxon>
        <taxon>Pezizomycotina</taxon>
        <taxon>Pezizomycetes</taxon>
        <taxon>Pezizales</taxon>
        <taxon>Pyronemataceae</taxon>
        <taxon>Pyronema</taxon>
    </lineage>
</organism>
<protein>
    <submittedName>
        <fullName evidence="5">Similar to Transcriptional regulatory protein moc3 acc. no. Q9UT46</fullName>
    </submittedName>
</protein>
<feature type="region of interest" description="Disordered" evidence="3">
    <location>
        <begin position="1"/>
        <end position="76"/>
    </location>
</feature>
<dbReference type="CDD" id="cd00067">
    <property type="entry name" value="GAL4"/>
    <property type="match status" value="1"/>
</dbReference>
<dbReference type="PROSITE" id="PS50048">
    <property type="entry name" value="ZN2_CY6_FUNGAL_2"/>
    <property type="match status" value="1"/>
</dbReference>
<dbReference type="AlphaFoldDB" id="U4KVL2"/>
<dbReference type="Pfam" id="PF00172">
    <property type="entry name" value="Zn_clus"/>
    <property type="match status" value="1"/>
</dbReference>
<keyword evidence="2" id="KW-0539">Nucleus</keyword>
<dbReference type="EMBL" id="HF935303">
    <property type="protein sequence ID" value="CCX06627.1"/>
    <property type="molecule type" value="Genomic_DNA"/>
</dbReference>
<accession>U4KVL2</accession>
<evidence type="ECO:0000313" key="5">
    <source>
        <dbReference type="EMBL" id="CCX05347.1"/>
    </source>
</evidence>
<dbReference type="GO" id="GO:0000981">
    <property type="term" value="F:DNA-binding transcription factor activity, RNA polymerase II-specific"/>
    <property type="evidence" value="ECO:0007669"/>
    <property type="project" value="InterPro"/>
</dbReference>
<dbReference type="GO" id="GO:0000976">
    <property type="term" value="F:transcription cis-regulatory region binding"/>
    <property type="evidence" value="ECO:0007669"/>
    <property type="project" value="TreeGrafter"/>
</dbReference>
<dbReference type="PROSITE" id="PS00463">
    <property type="entry name" value="ZN2_CY6_FUNGAL_1"/>
    <property type="match status" value="1"/>
</dbReference>
<evidence type="ECO:0000259" key="4">
    <source>
        <dbReference type="PROSITE" id="PS50048"/>
    </source>
</evidence>
<dbReference type="Pfam" id="PF11951">
    <property type="entry name" value="Fungal_trans_2"/>
    <property type="match status" value="1"/>
</dbReference>
<feature type="compositionally biased region" description="Low complexity" evidence="3">
    <location>
        <begin position="1"/>
        <end position="17"/>
    </location>
</feature>